<dbReference type="AlphaFoldDB" id="A0A318ENR5"/>
<dbReference type="InterPro" id="IPR013780">
    <property type="entry name" value="Glyco_hydro_b"/>
</dbReference>
<dbReference type="Pfam" id="PF00128">
    <property type="entry name" value="Alpha-amylase"/>
    <property type="match status" value="2"/>
</dbReference>
<evidence type="ECO:0000313" key="5">
    <source>
        <dbReference type="EMBL" id="PXV91759.1"/>
    </source>
</evidence>
<dbReference type="EMBL" id="QICS01000003">
    <property type="protein sequence ID" value="PXV91759.1"/>
    <property type="molecule type" value="Genomic_DNA"/>
</dbReference>
<comment type="similarity">
    <text evidence="1">Belongs to the glycosyl hydrolase 13 family.</text>
</comment>
<dbReference type="CDD" id="cd02857">
    <property type="entry name" value="E_set_CDase_PDE_N"/>
    <property type="match status" value="1"/>
</dbReference>
<reference evidence="5 6" key="1">
    <citation type="submission" date="2018-05" db="EMBL/GenBank/DDBJ databases">
        <title>Genomic Encyclopedia of Type Strains, Phase IV (KMG-IV): sequencing the most valuable type-strain genomes for metagenomic binning, comparative biology and taxonomic classification.</title>
        <authorList>
            <person name="Goeker M."/>
        </authorList>
    </citation>
    <scope>NUCLEOTIDE SEQUENCE [LARGE SCALE GENOMIC DNA]</scope>
    <source>
        <strain evidence="5 6">DSM 28816</strain>
    </source>
</reference>
<keyword evidence="2" id="KW-0378">Hydrolase</keyword>
<dbReference type="Gene3D" id="2.60.40.1180">
    <property type="entry name" value="Golgi alpha-mannosidase II"/>
    <property type="match status" value="1"/>
</dbReference>
<dbReference type="InterPro" id="IPR006047">
    <property type="entry name" value="GH13_cat_dom"/>
</dbReference>
<dbReference type="Gene3D" id="3.20.20.80">
    <property type="entry name" value="Glycosidases"/>
    <property type="match status" value="1"/>
</dbReference>
<dbReference type="SUPFAM" id="SSF81296">
    <property type="entry name" value="E set domains"/>
    <property type="match status" value="1"/>
</dbReference>
<dbReference type="CDD" id="cd11338">
    <property type="entry name" value="AmyAc_CMD"/>
    <property type="match status" value="1"/>
</dbReference>
<dbReference type="Gene3D" id="2.60.40.10">
    <property type="entry name" value="Immunoglobulins"/>
    <property type="match status" value="1"/>
</dbReference>
<dbReference type="Pfam" id="PF02903">
    <property type="entry name" value="Alpha-amylase_N"/>
    <property type="match status" value="1"/>
</dbReference>
<dbReference type="InterPro" id="IPR013783">
    <property type="entry name" value="Ig-like_fold"/>
</dbReference>
<protein>
    <submittedName>
        <fullName evidence="5">Alpha-glucosidase</fullName>
    </submittedName>
</protein>
<dbReference type="GO" id="GO:0004553">
    <property type="term" value="F:hydrolase activity, hydrolyzing O-glycosyl compounds"/>
    <property type="evidence" value="ECO:0007669"/>
    <property type="project" value="InterPro"/>
</dbReference>
<name>A0A318ENR5_9FIRM</name>
<dbReference type="InterPro" id="IPR014756">
    <property type="entry name" value="Ig_E-set"/>
</dbReference>
<sequence>MDNMEEIFQKQLYLSQMRPPLNRNALFSDETENYRIPTEPLAFSTVTIRFRAEKDNVDAVYLIADSIRYEMTRYETKGVFDFYKLELSVAGEVVNYYFEIMIGKIKCYYNKLGVTKEVQEYYSFMILPGYTSPKWAKGAVVYQIFTDRFYNGDKSNDVENREYIYIQDGVSKVEDWNRFPAIMDVRDFYGGDLQGVIDKLDYLEDLGIEVIYFNPLFVSPSNHKYDIQDYDYIDPHFGKIVNDGGECLPAYDNVNQHASKYIKRVTDKENLEASNQLFAKLVQMAHQRGIKVILDGVFNHCGSFNKWMDREQIYENQEGYEKGAFVSEESPYQSFFKFYTDETWPYNNEYDGWWGHSTLPKLNYEDSPKLYEYMLNVARKWVSAPYHIDGWRLDVAADLGHSNEYNHQFWKAFRKAVKECNPDTIILAEHYGDPRDWLLGDEWDTVMNYDAFMEPVSWFLTGMEKHSDEYREDLKGNAGSFFGAMRHHMASLNGSALQTAMNELSNHDHSRFLTRTNGKVGRLGHYSSEEAGQGIDKAIFKEAVIIQMTWPGAPTIYYGDEAGVCGFTDPDNRRSYPWGKEDIELVEFHKAAIALHKKYNVLKFGSIKFLVGEKNVIVYGRFNNQDQIIVLINNDENEKSIEVPAWEIGLQSNSRLQRIMLTTKESFTLEDFYYKMDGYYLHISLLGRSAMVLKNFY</sequence>
<evidence type="ECO:0000259" key="4">
    <source>
        <dbReference type="SMART" id="SM00642"/>
    </source>
</evidence>
<gene>
    <name evidence="5" type="ORF">C8E03_103328</name>
</gene>
<dbReference type="Proteomes" id="UP000247523">
    <property type="component" value="Unassembled WGS sequence"/>
</dbReference>
<dbReference type="GO" id="GO:0005975">
    <property type="term" value="P:carbohydrate metabolic process"/>
    <property type="evidence" value="ECO:0007669"/>
    <property type="project" value="InterPro"/>
</dbReference>
<dbReference type="SUPFAM" id="SSF51445">
    <property type="entry name" value="(Trans)glycosidases"/>
    <property type="match status" value="1"/>
</dbReference>
<feature type="domain" description="Glycosyl hydrolase family 13 catalytic" evidence="4">
    <location>
        <begin position="143"/>
        <end position="596"/>
    </location>
</feature>
<comment type="caution">
    <text evidence="5">The sequence shown here is derived from an EMBL/GenBank/DDBJ whole genome shotgun (WGS) entry which is preliminary data.</text>
</comment>
<organism evidence="5 6">
    <name type="scientific">Lachnotalea glycerini</name>
    <dbReference type="NCBI Taxonomy" id="1763509"/>
    <lineage>
        <taxon>Bacteria</taxon>
        <taxon>Bacillati</taxon>
        <taxon>Bacillota</taxon>
        <taxon>Clostridia</taxon>
        <taxon>Lachnospirales</taxon>
        <taxon>Lachnospiraceae</taxon>
        <taxon>Lachnotalea</taxon>
    </lineage>
</organism>
<dbReference type="PANTHER" id="PTHR10357">
    <property type="entry name" value="ALPHA-AMYLASE FAMILY MEMBER"/>
    <property type="match status" value="1"/>
</dbReference>
<accession>A0A318ENR5</accession>
<dbReference type="SMART" id="SM00642">
    <property type="entry name" value="Aamy"/>
    <property type="match status" value="1"/>
</dbReference>
<evidence type="ECO:0000256" key="3">
    <source>
        <dbReference type="ARBA" id="ARBA00023295"/>
    </source>
</evidence>
<keyword evidence="3" id="KW-0326">Glycosidase</keyword>
<dbReference type="InterPro" id="IPR004185">
    <property type="entry name" value="Glyco_hydro_13_lg-like_dom"/>
</dbReference>
<evidence type="ECO:0000313" key="6">
    <source>
        <dbReference type="Proteomes" id="UP000247523"/>
    </source>
</evidence>
<proteinExistence type="inferred from homology"/>
<dbReference type="RefSeq" id="WP_110290869.1">
    <property type="nucleotide sequence ID" value="NZ_QICS01000003.1"/>
</dbReference>
<evidence type="ECO:0000256" key="2">
    <source>
        <dbReference type="ARBA" id="ARBA00022801"/>
    </source>
</evidence>
<dbReference type="SUPFAM" id="SSF51011">
    <property type="entry name" value="Glycosyl hydrolase domain"/>
    <property type="match status" value="1"/>
</dbReference>
<dbReference type="PANTHER" id="PTHR10357:SF210">
    <property type="entry name" value="MALTODEXTRIN GLUCOSIDASE"/>
    <property type="match status" value="1"/>
</dbReference>
<evidence type="ECO:0000256" key="1">
    <source>
        <dbReference type="ARBA" id="ARBA00008061"/>
    </source>
</evidence>
<dbReference type="InterPro" id="IPR017853">
    <property type="entry name" value="GH"/>
</dbReference>